<evidence type="ECO:0000256" key="1">
    <source>
        <dbReference type="SAM" id="MobiDB-lite"/>
    </source>
</evidence>
<feature type="compositionally biased region" description="Acidic residues" evidence="1">
    <location>
        <begin position="42"/>
        <end position="53"/>
    </location>
</feature>
<evidence type="ECO:0000313" key="2">
    <source>
        <dbReference type="EMBL" id="KAK3373573.1"/>
    </source>
</evidence>
<gene>
    <name evidence="2" type="ORF">B0T24DRAFT_623855</name>
</gene>
<reference evidence="2" key="1">
    <citation type="journal article" date="2023" name="Mol. Phylogenet. Evol.">
        <title>Genome-scale phylogeny and comparative genomics of the fungal order Sordariales.</title>
        <authorList>
            <person name="Hensen N."/>
            <person name="Bonometti L."/>
            <person name="Westerberg I."/>
            <person name="Brannstrom I.O."/>
            <person name="Guillou S."/>
            <person name="Cros-Aarteil S."/>
            <person name="Calhoun S."/>
            <person name="Haridas S."/>
            <person name="Kuo A."/>
            <person name="Mondo S."/>
            <person name="Pangilinan J."/>
            <person name="Riley R."/>
            <person name="LaButti K."/>
            <person name="Andreopoulos B."/>
            <person name="Lipzen A."/>
            <person name="Chen C."/>
            <person name="Yan M."/>
            <person name="Daum C."/>
            <person name="Ng V."/>
            <person name="Clum A."/>
            <person name="Steindorff A."/>
            <person name="Ohm R.A."/>
            <person name="Martin F."/>
            <person name="Silar P."/>
            <person name="Natvig D.O."/>
            <person name="Lalanne C."/>
            <person name="Gautier V."/>
            <person name="Ament-Velasquez S.L."/>
            <person name="Kruys A."/>
            <person name="Hutchinson M.I."/>
            <person name="Powell A.J."/>
            <person name="Barry K."/>
            <person name="Miller A.N."/>
            <person name="Grigoriev I.V."/>
            <person name="Debuchy R."/>
            <person name="Gladieux P."/>
            <person name="Hiltunen Thoren M."/>
            <person name="Johannesson H."/>
        </authorList>
    </citation>
    <scope>NUCLEOTIDE SEQUENCE</scope>
    <source>
        <strain evidence="2">CBS 958.72</strain>
    </source>
</reference>
<keyword evidence="3" id="KW-1185">Reference proteome</keyword>
<reference evidence="2" key="2">
    <citation type="submission" date="2023-06" db="EMBL/GenBank/DDBJ databases">
        <authorList>
            <consortium name="Lawrence Berkeley National Laboratory"/>
            <person name="Haridas S."/>
            <person name="Hensen N."/>
            <person name="Bonometti L."/>
            <person name="Westerberg I."/>
            <person name="Brannstrom I.O."/>
            <person name="Guillou S."/>
            <person name="Cros-Aarteil S."/>
            <person name="Calhoun S."/>
            <person name="Kuo A."/>
            <person name="Mondo S."/>
            <person name="Pangilinan J."/>
            <person name="Riley R."/>
            <person name="Labutti K."/>
            <person name="Andreopoulos B."/>
            <person name="Lipzen A."/>
            <person name="Chen C."/>
            <person name="Yanf M."/>
            <person name="Daum C."/>
            <person name="Ng V."/>
            <person name="Clum A."/>
            <person name="Steindorff A."/>
            <person name="Ohm R."/>
            <person name="Martin F."/>
            <person name="Silar P."/>
            <person name="Natvig D."/>
            <person name="Lalanne C."/>
            <person name="Gautier V."/>
            <person name="Ament-Velasquez S.L."/>
            <person name="Kruys A."/>
            <person name="Hutchinson M.I."/>
            <person name="Powell A.J."/>
            <person name="Barry K."/>
            <person name="Miller A.N."/>
            <person name="Grigoriev I.V."/>
            <person name="Debuchy R."/>
            <person name="Gladieux P."/>
            <person name="Thoren M.H."/>
            <person name="Johannesson H."/>
        </authorList>
    </citation>
    <scope>NUCLEOTIDE SEQUENCE</scope>
    <source>
        <strain evidence="2">CBS 958.72</strain>
    </source>
</reference>
<name>A0AAE0N842_9PEZI</name>
<feature type="region of interest" description="Disordered" evidence="1">
    <location>
        <begin position="1"/>
        <end position="91"/>
    </location>
</feature>
<protein>
    <submittedName>
        <fullName evidence="2">Uncharacterized protein</fullName>
    </submittedName>
</protein>
<proteinExistence type="predicted"/>
<comment type="caution">
    <text evidence="2">The sequence shown here is derived from an EMBL/GenBank/DDBJ whole genome shotgun (WGS) entry which is preliminary data.</text>
</comment>
<dbReference type="Proteomes" id="UP001287356">
    <property type="component" value="Unassembled WGS sequence"/>
</dbReference>
<evidence type="ECO:0000313" key="3">
    <source>
        <dbReference type="Proteomes" id="UP001287356"/>
    </source>
</evidence>
<accession>A0AAE0N842</accession>
<sequence>MASTGDNPGFRAKKPKMEQSPSASPFYNAGVEEPKKYLCTGYDDEDDRDDSDDGILPTPSVTEDGSSSPVTAAGPSPSPPPAPAVVVPAKKRPCPDENDFLAEMEAQLGSSRVITPARRPLAFGRNAEPQQHPGSTILFYGAAVAAFIESLGSNNNNNSAKEITINTGAIGIDVFGSPFLKTLPENARRGDYARAYAQTREAARLRQARRKRGLWAKMDAFLLATAAAARGGVVVVTPWRCKKARADDDARSKAQLLPLREVGTLKAYVARLMAQDDDDTFEVTSDKMYNLWDYSFEAGRELHGAIRRLAAIKCVLVGGGAGPDEERVSDSELGAYLDIVSRGSSSSADQHQQKQRRALLEAQIEDGDTDGILQAVADATRPYDVLYGAVVRLRNAAVAMRKELRRFRDEEVEQGRADTAGGFDECGPGENYW</sequence>
<feature type="compositionally biased region" description="Low complexity" evidence="1">
    <location>
        <begin position="66"/>
        <end position="75"/>
    </location>
</feature>
<dbReference type="EMBL" id="JAULSN010000004">
    <property type="protein sequence ID" value="KAK3373573.1"/>
    <property type="molecule type" value="Genomic_DNA"/>
</dbReference>
<organism evidence="2 3">
    <name type="scientific">Lasiosphaeria ovina</name>
    <dbReference type="NCBI Taxonomy" id="92902"/>
    <lineage>
        <taxon>Eukaryota</taxon>
        <taxon>Fungi</taxon>
        <taxon>Dikarya</taxon>
        <taxon>Ascomycota</taxon>
        <taxon>Pezizomycotina</taxon>
        <taxon>Sordariomycetes</taxon>
        <taxon>Sordariomycetidae</taxon>
        <taxon>Sordariales</taxon>
        <taxon>Lasiosphaeriaceae</taxon>
        <taxon>Lasiosphaeria</taxon>
    </lineage>
</organism>
<dbReference type="AlphaFoldDB" id="A0AAE0N842"/>